<reference evidence="10 11" key="1">
    <citation type="journal article" date="2015" name="Genome Announc.">
        <title>Expanding the biotechnology potential of lactobacilli through comparative genomics of 213 strains and associated genera.</title>
        <authorList>
            <person name="Sun Z."/>
            <person name="Harris H.M."/>
            <person name="McCann A."/>
            <person name="Guo C."/>
            <person name="Argimon S."/>
            <person name="Zhang W."/>
            <person name="Yang X."/>
            <person name="Jeffery I.B."/>
            <person name="Cooney J.C."/>
            <person name="Kagawa T.F."/>
            <person name="Liu W."/>
            <person name="Song Y."/>
            <person name="Salvetti E."/>
            <person name="Wrobel A."/>
            <person name="Rasinkangas P."/>
            <person name="Parkhill J."/>
            <person name="Rea M.C."/>
            <person name="O'Sullivan O."/>
            <person name="Ritari J."/>
            <person name="Douillard F.P."/>
            <person name="Paul Ross R."/>
            <person name="Yang R."/>
            <person name="Briner A.E."/>
            <person name="Felis G.E."/>
            <person name="de Vos W.M."/>
            <person name="Barrangou R."/>
            <person name="Klaenhammer T.R."/>
            <person name="Caufield P.W."/>
            <person name="Cui Y."/>
            <person name="Zhang H."/>
            <person name="O'Toole P.W."/>
        </authorList>
    </citation>
    <scope>NUCLEOTIDE SEQUENCE [LARGE SCALE GENOMIC DNA]</scope>
    <source>
        <strain evidence="10 11">DSM 20003</strain>
    </source>
</reference>
<dbReference type="GO" id="GO:0046872">
    <property type="term" value="F:metal ion binding"/>
    <property type="evidence" value="ECO:0007669"/>
    <property type="project" value="UniProtKB-KW"/>
</dbReference>
<dbReference type="SUPFAM" id="SSF64182">
    <property type="entry name" value="DHH phosphoesterases"/>
    <property type="match status" value="1"/>
</dbReference>
<keyword evidence="4 8" id="KW-1133">Transmembrane helix</keyword>
<gene>
    <name evidence="10" type="ORF">FC07_GL001285</name>
</gene>
<evidence type="ECO:0000313" key="11">
    <source>
        <dbReference type="Proteomes" id="UP000051461"/>
    </source>
</evidence>
<feature type="binding site" evidence="7">
    <location>
        <position position="363"/>
    </location>
    <ligand>
        <name>Mn(2+)</name>
        <dbReference type="ChEBI" id="CHEBI:29035"/>
        <label>2</label>
    </ligand>
</feature>
<feature type="binding site" evidence="7">
    <location>
        <position position="432"/>
    </location>
    <ligand>
        <name>Mn(2+)</name>
        <dbReference type="ChEBI" id="CHEBI:29035"/>
        <label>2</label>
    </ligand>
</feature>
<evidence type="ECO:0000259" key="9">
    <source>
        <dbReference type="PROSITE" id="PS50887"/>
    </source>
</evidence>
<feature type="domain" description="GGDEF" evidence="9">
    <location>
        <begin position="185"/>
        <end position="313"/>
    </location>
</feature>
<dbReference type="Pfam" id="PF21370">
    <property type="entry name" value="PAS_GdpP"/>
    <property type="match status" value="1"/>
</dbReference>
<evidence type="ECO:0000256" key="7">
    <source>
        <dbReference type="PIRSR" id="PIRSR026583-50"/>
    </source>
</evidence>
<comment type="similarity">
    <text evidence="6">Belongs to the GdpP/PdeA phosphodiesterase family.</text>
</comment>
<feature type="binding site" evidence="7">
    <location>
        <position position="457"/>
    </location>
    <ligand>
        <name>Mn(2+)</name>
        <dbReference type="ChEBI" id="CHEBI:29035"/>
        <label>2</label>
    </ligand>
</feature>
<comment type="catalytic activity">
    <reaction evidence="6">
        <text>3',3'-c-di-AMP + H2O = 5'-O-phosphonoadenylyl-(3'-&gt;5')-adenosine + H(+)</text>
        <dbReference type="Rhea" id="RHEA:54420"/>
        <dbReference type="ChEBI" id="CHEBI:15377"/>
        <dbReference type="ChEBI" id="CHEBI:15378"/>
        <dbReference type="ChEBI" id="CHEBI:71500"/>
        <dbReference type="ChEBI" id="CHEBI:138171"/>
    </reaction>
</comment>
<accession>A0A0R1GGQ1</accession>
<dbReference type="InterPro" id="IPR014528">
    <property type="entry name" value="GdpP/PdeA"/>
</dbReference>
<dbReference type="EC" id="3.1.4.-" evidence="6"/>
<evidence type="ECO:0000313" key="10">
    <source>
        <dbReference type="EMBL" id="KRK33356.1"/>
    </source>
</evidence>
<keyword evidence="6" id="KW-0378">Hydrolase</keyword>
<keyword evidence="11" id="KW-1185">Reference proteome</keyword>
<dbReference type="InterPro" id="IPR000160">
    <property type="entry name" value="GGDEF_dom"/>
</dbReference>
<dbReference type="Gene3D" id="3.90.1640.10">
    <property type="entry name" value="inorganic pyrophosphatase (n-terminal core)"/>
    <property type="match status" value="1"/>
</dbReference>
<comment type="cofactor">
    <cofactor evidence="7">
        <name>Mn(2+)</name>
        <dbReference type="ChEBI" id="CHEBI:29035"/>
    </cofactor>
    <text evidence="7">For phosphodiesterase activity, probably binds 2 Mn(2+) per subunit.</text>
</comment>
<dbReference type="SMART" id="SM00267">
    <property type="entry name" value="GGDEF"/>
    <property type="match status" value="1"/>
</dbReference>
<dbReference type="Pfam" id="PF24898">
    <property type="entry name" value="GGDEF_GdpP"/>
    <property type="match status" value="1"/>
</dbReference>
<feature type="binding site" evidence="7">
    <location>
        <position position="432"/>
    </location>
    <ligand>
        <name>Mn(2+)</name>
        <dbReference type="ChEBI" id="CHEBI:29035"/>
        <label>1</label>
    </ligand>
</feature>
<feature type="binding site" evidence="7">
    <location>
        <position position="513"/>
    </location>
    <ligand>
        <name>Mn(2+)</name>
        <dbReference type="ChEBI" id="CHEBI:29035"/>
        <label>2</label>
    </ligand>
</feature>
<dbReference type="OrthoDB" id="9759476at2"/>
<dbReference type="InterPro" id="IPR001667">
    <property type="entry name" value="DDH_dom"/>
</dbReference>
<dbReference type="GO" id="GO:0016787">
    <property type="term" value="F:hydrolase activity"/>
    <property type="evidence" value="ECO:0007669"/>
    <property type="project" value="UniProtKB-UniRule"/>
</dbReference>
<dbReference type="RefSeq" id="WP_057905449.1">
    <property type="nucleotide sequence ID" value="NZ_AZDA01000117.1"/>
</dbReference>
<evidence type="ECO:0000256" key="5">
    <source>
        <dbReference type="ARBA" id="ARBA00023136"/>
    </source>
</evidence>
<sequence>MKKFLTRDRIPAFLQNDNLRYLALGVCFLATVGVILAFFINWLLGIFLLLLFLVLVGIVFYALNQMRHNTNDYISDLTYRIKRGEQEALIKMPIGILLYNEQAEIEWVNPYLQKYFGDQEILQKPLAEVDAELAAVIKNNVDHKTPQTVRWGQNQFEMVVQKSIRVVYLLDITRYAHIEERYQAERLAIGQIFLDNYDEITQTMTDKNISNLSNYVTNELSNWAKRYGMFLKRVDDDHFFLLSYRHTLKRLEDDNFKILDVIRERTSKQNYPLTLSMGIAYNDSDLAKLANLSQSNLDLALGRGGDQVVVKSEQDSARFYGGKTNPMEKRTRVRARMISQALQEVMGQVDQVFVMGHFQADMDSLGACLGIRRIAAMNGKKCYVVVNQDHLHTDIERLLAEIKKYPELEPYIVDAQQAPELATEDSLLVMVDHSKPSITTSADLYEKLANRTIIIDHHRRGEEFPENPMLVYIEPYASSTCELITEMFEYQPKDTESITKIEATAMLAGITVDTQSFSMRTGTRTFDAASYLRSVGADAILVQRILKENVDSYIQKNHLIESVEMLQQNIALCTGEENQIYDSVIAAQAADTLLSLSGIDASFVITQRSEHEIGISARSLGEINVQVIMEQLGGGGHLSNAATQLTDTTIADAKSQLMAAIQAELQPATD</sequence>
<name>A0A0R1GGQ1_9LACO</name>
<evidence type="ECO:0000256" key="3">
    <source>
        <dbReference type="ARBA" id="ARBA00022692"/>
    </source>
</evidence>
<dbReference type="PANTHER" id="PTHR47618">
    <property type="entry name" value="BIFUNCTIONAL OLIGORIBONUCLEASE AND PAP PHOSPHATASE NRNA"/>
    <property type="match status" value="1"/>
</dbReference>
<dbReference type="InterPro" id="IPR038763">
    <property type="entry name" value="DHH_sf"/>
</dbReference>
<evidence type="ECO:0000256" key="8">
    <source>
        <dbReference type="SAM" id="Phobius"/>
    </source>
</evidence>
<dbReference type="Gene3D" id="3.10.310.30">
    <property type="match status" value="1"/>
</dbReference>
<dbReference type="InterPro" id="IPR049553">
    <property type="entry name" value="GdpP-like_PAS"/>
</dbReference>
<dbReference type="GO" id="GO:0005886">
    <property type="term" value="C:plasma membrane"/>
    <property type="evidence" value="ECO:0007669"/>
    <property type="project" value="UniProtKB-SubCell"/>
</dbReference>
<dbReference type="PATRIC" id="fig|1423726.3.peg.1332"/>
<dbReference type="AlphaFoldDB" id="A0A0R1GGQ1"/>
<keyword evidence="5 6" id="KW-0472">Membrane</keyword>
<dbReference type="STRING" id="1423726.FC07_GL001285"/>
<dbReference type="PIRSF" id="PIRSF026583">
    <property type="entry name" value="YybT"/>
    <property type="match status" value="1"/>
</dbReference>
<feature type="transmembrane region" description="Helical" evidence="8">
    <location>
        <begin position="46"/>
        <end position="63"/>
    </location>
</feature>
<dbReference type="InterPro" id="IPR003156">
    <property type="entry name" value="DHHA1_dom"/>
</dbReference>
<evidence type="ECO:0000256" key="4">
    <source>
        <dbReference type="ARBA" id="ARBA00022989"/>
    </source>
</evidence>
<comment type="caution">
    <text evidence="10">The sequence shown here is derived from an EMBL/GenBank/DDBJ whole genome shotgun (WGS) entry which is preliminary data.</text>
</comment>
<dbReference type="PANTHER" id="PTHR47618:SF2">
    <property type="entry name" value="CYCLIC-DI-AMP PHOSPHODIESTERASE GDPP"/>
    <property type="match status" value="1"/>
</dbReference>
<keyword evidence="7" id="KW-0479">Metal-binding</keyword>
<evidence type="ECO:0000256" key="1">
    <source>
        <dbReference type="ARBA" id="ARBA00004651"/>
    </source>
</evidence>
<comment type="function">
    <text evidence="6">Has phosphodiesterase (PDE) activity against cyclic-di-AMP (c-di-AMP).</text>
</comment>
<proteinExistence type="inferred from homology"/>
<dbReference type="FunFam" id="3.90.1640.10:FF:000002">
    <property type="entry name" value="Cyclic-di-AMP phosphodiesterase"/>
    <property type="match status" value="1"/>
</dbReference>
<dbReference type="Proteomes" id="UP000051461">
    <property type="component" value="Unassembled WGS sequence"/>
</dbReference>
<keyword evidence="3 8" id="KW-0812">Transmembrane</keyword>
<keyword evidence="2 6" id="KW-1003">Cell membrane</keyword>
<dbReference type="EMBL" id="AZDA01000117">
    <property type="protein sequence ID" value="KRK33356.1"/>
    <property type="molecule type" value="Genomic_DNA"/>
</dbReference>
<dbReference type="Pfam" id="PF02272">
    <property type="entry name" value="DHHA1"/>
    <property type="match status" value="1"/>
</dbReference>
<dbReference type="GO" id="GO:0003676">
    <property type="term" value="F:nucleic acid binding"/>
    <property type="evidence" value="ECO:0007669"/>
    <property type="project" value="UniProtKB-UniRule"/>
</dbReference>
<feature type="binding site" evidence="7">
    <location>
        <position position="361"/>
    </location>
    <ligand>
        <name>Mn(2+)</name>
        <dbReference type="ChEBI" id="CHEBI:29035"/>
        <label>1</label>
    </ligand>
</feature>
<protein>
    <recommendedName>
        <fullName evidence="6">Cyclic-di-AMP phosphodiesterase</fullName>
        <ecNumber evidence="6">3.1.4.-</ecNumber>
    </recommendedName>
</protein>
<evidence type="ECO:0000256" key="6">
    <source>
        <dbReference type="PIRNR" id="PIRNR026583"/>
    </source>
</evidence>
<dbReference type="InterPro" id="IPR051319">
    <property type="entry name" value="Oligoribo/pAp-PDE_c-di-AMP_PDE"/>
</dbReference>
<evidence type="ECO:0000256" key="2">
    <source>
        <dbReference type="ARBA" id="ARBA00022475"/>
    </source>
</evidence>
<feature type="transmembrane region" description="Helical" evidence="8">
    <location>
        <begin position="21"/>
        <end position="40"/>
    </location>
</feature>
<organism evidence="10 11">
    <name type="scientific">Loigolactobacillus bifermentans DSM 20003</name>
    <dbReference type="NCBI Taxonomy" id="1423726"/>
    <lineage>
        <taxon>Bacteria</taxon>
        <taxon>Bacillati</taxon>
        <taxon>Bacillota</taxon>
        <taxon>Bacilli</taxon>
        <taxon>Lactobacillales</taxon>
        <taxon>Lactobacillaceae</taxon>
        <taxon>Loigolactobacillus</taxon>
    </lineage>
</organism>
<keyword evidence="7" id="KW-0464">Manganese</keyword>
<dbReference type="Gene3D" id="3.30.450.20">
    <property type="entry name" value="PAS domain"/>
    <property type="match status" value="1"/>
</dbReference>
<dbReference type="GO" id="GO:0106409">
    <property type="term" value="F:cyclic-di-AMP phosphodiesterase activity"/>
    <property type="evidence" value="ECO:0007669"/>
    <property type="project" value="RHEA"/>
</dbReference>
<dbReference type="Pfam" id="PF01368">
    <property type="entry name" value="DHH"/>
    <property type="match status" value="1"/>
</dbReference>
<dbReference type="PROSITE" id="PS50887">
    <property type="entry name" value="GGDEF"/>
    <property type="match status" value="1"/>
</dbReference>
<comment type="subcellular location">
    <subcellularLocation>
        <location evidence="1">Cell membrane</location>
        <topology evidence="1">Multi-pass membrane protein</topology>
    </subcellularLocation>
</comment>
<feature type="binding site" evidence="7">
    <location>
        <position position="357"/>
    </location>
    <ligand>
        <name>Mn(2+)</name>
        <dbReference type="ChEBI" id="CHEBI:29035"/>
        <label>1</label>
    </ligand>
</feature>